<dbReference type="InterPro" id="IPR019861">
    <property type="entry name" value="PorP/SprF_Bacteroidetes"/>
</dbReference>
<name>A0A1I2ZGY1_9SPHI</name>
<accession>A0A1I2ZGY1</accession>
<dbReference type="EMBL" id="FOPP01000010">
    <property type="protein sequence ID" value="SFH36925.1"/>
    <property type="molecule type" value="Genomic_DNA"/>
</dbReference>
<dbReference type="STRING" id="414048.SAMN04489864_11012"/>
<sequence>MKEIKHIALIILLMLSTGIVHAQLNPLTMQYFNNRFLGNAAYAGIDSGLNLNLNYRKQWNNIPGSPEIQNLTVDYGFKKTGLGLNVNVDKAGLQKTTHVTGSYAYHLPLNGKDSHLSFGLSLGMMNQRVSESAISGDPNDPLVARYNQRETYIDGDFGFVYQKSGFSIEAALPNLNFLFKRSLVKSADIATFYSAASYRFNVDESLGGIELEPRIAYRGVKGFDQVFDLGANASLVNNQFMLMGMYHSNKSMSLGTSLLIKQQYLIGASYTSQTSQLRNYANGSFEVNLKLKL</sequence>
<dbReference type="Proteomes" id="UP000199666">
    <property type="component" value="Unassembled WGS sequence"/>
</dbReference>
<gene>
    <name evidence="1" type="ORF">SAMN04489864_11012</name>
</gene>
<dbReference type="NCBIfam" id="TIGR03519">
    <property type="entry name" value="T9SS_PorP_fam"/>
    <property type="match status" value="1"/>
</dbReference>
<dbReference type="Pfam" id="PF11751">
    <property type="entry name" value="PorP_SprF"/>
    <property type="match status" value="1"/>
</dbReference>
<dbReference type="OrthoDB" id="891773at2"/>
<dbReference type="RefSeq" id="WP_090996322.1">
    <property type="nucleotide sequence ID" value="NZ_FOPP01000010.1"/>
</dbReference>
<evidence type="ECO:0000313" key="1">
    <source>
        <dbReference type="EMBL" id="SFH36925.1"/>
    </source>
</evidence>
<keyword evidence="2" id="KW-1185">Reference proteome</keyword>
<protein>
    <submittedName>
        <fullName evidence="1">Type IX secretion system membrane protein, PorP/SprF family</fullName>
    </submittedName>
</protein>
<evidence type="ECO:0000313" key="2">
    <source>
        <dbReference type="Proteomes" id="UP000199666"/>
    </source>
</evidence>
<reference evidence="1 2" key="1">
    <citation type="submission" date="2016-10" db="EMBL/GenBank/DDBJ databases">
        <authorList>
            <person name="de Groot N.N."/>
        </authorList>
    </citation>
    <scope>NUCLEOTIDE SEQUENCE [LARGE SCALE GENOMIC DNA]</scope>
    <source>
        <strain evidence="1 2">DSM 18684</strain>
    </source>
</reference>
<organism evidence="1 2">
    <name type="scientific">Pedobacter insulae</name>
    <dbReference type="NCBI Taxonomy" id="414048"/>
    <lineage>
        <taxon>Bacteria</taxon>
        <taxon>Pseudomonadati</taxon>
        <taxon>Bacteroidota</taxon>
        <taxon>Sphingobacteriia</taxon>
        <taxon>Sphingobacteriales</taxon>
        <taxon>Sphingobacteriaceae</taxon>
        <taxon>Pedobacter</taxon>
    </lineage>
</organism>
<dbReference type="AlphaFoldDB" id="A0A1I2ZGY1"/>
<proteinExistence type="predicted"/>